<feature type="transmembrane region" description="Helical" evidence="14">
    <location>
        <begin position="353"/>
        <end position="375"/>
    </location>
</feature>
<dbReference type="GO" id="GO:0042383">
    <property type="term" value="C:sarcolemma"/>
    <property type="evidence" value="ECO:0007669"/>
    <property type="project" value="UniProtKB-SubCell"/>
</dbReference>
<dbReference type="PANTHER" id="PTHR23503:SF54">
    <property type="entry name" value="MAJOR FACILITATOR SUPERFAMILY (MFS) PROFILE DOMAIN-CONTAINING PROTEIN"/>
    <property type="match status" value="1"/>
</dbReference>
<organism evidence="16 17">
    <name type="scientific">Varanus komodoensis</name>
    <name type="common">Komodo dragon</name>
    <dbReference type="NCBI Taxonomy" id="61221"/>
    <lineage>
        <taxon>Eukaryota</taxon>
        <taxon>Metazoa</taxon>
        <taxon>Chordata</taxon>
        <taxon>Craniata</taxon>
        <taxon>Vertebrata</taxon>
        <taxon>Euteleostomi</taxon>
        <taxon>Lepidosauria</taxon>
        <taxon>Squamata</taxon>
        <taxon>Bifurcata</taxon>
        <taxon>Unidentata</taxon>
        <taxon>Episquamata</taxon>
        <taxon>Toxicofera</taxon>
        <taxon>Anguimorpha</taxon>
        <taxon>Paleoanguimorpha</taxon>
        <taxon>Varanoidea</taxon>
        <taxon>Varanidae</taxon>
        <taxon>Varanus</taxon>
    </lineage>
</organism>
<evidence type="ECO:0000256" key="14">
    <source>
        <dbReference type="SAM" id="Phobius"/>
    </source>
</evidence>
<evidence type="ECO:0000256" key="8">
    <source>
        <dbReference type="ARBA" id="ARBA00022597"/>
    </source>
</evidence>
<reference evidence="16" key="1">
    <citation type="submission" date="2025-08" db="UniProtKB">
        <authorList>
            <consortium name="Ensembl"/>
        </authorList>
    </citation>
    <scope>IDENTIFICATION</scope>
</reference>
<evidence type="ECO:0000259" key="15">
    <source>
        <dbReference type="PROSITE" id="PS50850"/>
    </source>
</evidence>
<dbReference type="Ensembl" id="ENSVKKT00000013514.1">
    <property type="protein sequence ID" value="ENSVKKP00000013196.1"/>
    <property type="gene ID" value="ENSVKKG00000009131.1"/>
</dbReference>
<feature type="transmembrane region" description="Helical" evidence="14">
    <location>
        <begin position="146"/>
        <end position="164"/>
    </location>
</feature>
<dbReference type="InterPro" id="IPR036259">
    <property type="entry name" value="MFS_trans_sf"/>
</dbReference>
<dbReference type="SUPFAM" id="SSF103473">
    <property type="entry name" value="MFS general substrate transporter"/>
    <property type="match status" value="1"/>
</dbReference>
<feature type="transmembrane region" description="Helical" evidence="14">
    <location>
        <begin position="176"/>
        <end position="198"/>
    </location>
</feature>
<sequence>QMSEVVPIQAQVPHASPDDPQHTWVKGLGVLLWFFPDLLSSGRTGLYPSPCDCYCSLHMSQTHIKRFINDTWMDRYGFPLPQETIVLLWSSIVSVYGLGGLLGSVCCGYLTAKYRKKKCQMLTNGIMLTAALSMGFSKRARSFEMIFLGRLLYGIGIGFAFNIHPQYVGEISPKKLRGFTNATVAVFLTLGKVAGQIIGLGELLGNESSWPLLLAFSALTAVVQLVMLPCFPDSPSYLLIQKGNEEAFLKAIKQLWGEGDHQAEIEDLKKEKAAMPSTKHLRVLEVIQAQSLRWQLYVMITVMTTLQLCGINAVESCLSMVVAAEKAMHRLSSSSLHLLAFQSSIIEHFGRRLLLWGGYASMVLVLALLTVTLSLQVSQSFGPGCGIVCNLLCIYFSLPSPAGATISVMVEIFNQNFRPSAFVIVGIINWMGLFLLGMIFPFTVEYLGPFCFLIFMGILAASGVFIYLFLPETKGKSIVEITMEFNKLNYGKTHPEYLFKPLLQMCCGKLTGHPNAGFPFVL</sequence>
<evidence type="ECO:0000256" key="11">
    <source>
        <dbReference type="ARBA" id="ARBA00023136"/>
    </source>
</evidence>
<feature type="transmembrane region" description="Helical" evidence="14">
    <location>
        <begin position="210"/>
        <end position="231"/>
    </location>
</feature>
<feature type="transmembrane region" description="Helical" evidence="14">
    <location>
        <begin position="86"/>
        <end position="110"/>
    </location>
</feature>
<evidence type="ECO:0000256" key="4">
    <source>
        <dbReference type="ARBA" id="ARBA00007004"/>
    </source>
</evidence>
<evidence type="ECO:0000256" key="3">
    <source>
        <dbReference type="ARBA" id="ARBA00004651"/>
    </source>
</evidence>
<dbReference type="FunFam" id="1.20.1250.20:FF:001511">
    <property type="entry name" value="Solute carrier family 2, facilitated glucose transporter member 5"/>
    <property type="match status" value="1"/>
</dbReference>
<evidence type="ECO:0000256" key="2">
    <source>
        <dbReference type="ARBA" id="ARBA00004135"/>
    </source>
</evidence>
<dbReference type="GO" id="GO:1990539">
    <property type="term" value="P:fructose import across plasma membrane"/>
    <property type="evidence" value="ECO:0007669"/>
    <property type="project" value="UniProtKB-ARBA"/>
</dbReference>
<dbReference type="PANTHER" id="PTHR23503">
    <property type="entry name" value="SOLUTE CARRIER FAMILY 2"/>
    <property type="match status" value="1"/>
</dbReference>
<evidence type="ECO:0000256" key="9">
    <source>
        <dbReference type="ARBA" id="ARBA00022692"/>
    </source>
</evidence>
<comment type="subcellular location">
    <subcellularLocation>
        <location evidence="2">Cell membrane</location>
        <location evidence="2">Sarcolemma</location>
    </subcellularLocation>
    <subcellularLocation>
        <location evidence="3">Cell membrane</location>
        <topology evidence="3">Multi-pass membrane protein</topology>
    </subcellularLocation>
</comment>
<keyword evidence="8" id="KW-0762">Sugar transport</keyword>
<evidence type="ECO:0000256" key="13">
    <source>
        <dbReference type="ARBA" id="ARBA00031099"/>
    </source>
</evidence>
<feature type="transmembrane region" description="Helical" evidence="14">
    <location>
        <begin position="122"/>
        <end position="140"/>
    </location>
</feature>
<feature type="transmembrane region" description="Helical" evidence="14">
    <location>
        <begin position="419"/>
        <end position="440"/>
    </location>
</feature>
<feature type="transmembrane region" description="Helical" evidence="14">
    <location>
        <begin position="446"/>
        <end position="470"/>
    </location>
</feature>
<dbReference type="InterPro" id="IPR005828">
    <property type="entry name" value="MFS_sugar_transport-like"/>
</dbReference>
<keyword evidence="7" id="KW-1003">Cell membrane</keyword>
<reference evidence="16" key="2">
    <citation type="submission" date="2025-09" db="UniProtKB">
        <authorList>
            <consortium name="Ensembl"/>
        </authorList>
    </citation>
    <scope>IDENTIFICATION</scope>
</reference>
<evidence type="ECO:0000256" key="10">
    <source>
        <dbReference type="ARBA" id="ARBA00022989"/>
    </source>
</evidence>
<dbReference type="Proteomes" id="UP000694545">
    <property type="component" value="Unplaced"/>
</dbReference>
<evidence type="ECO:0000256" key="6">
    <source>
        <dbReference type="ARBA" id="ARBA00022448"/>
    </source>
</evidence>
<evidence type="ECO:0000256" key="12">
    <source>
        <dbReference type="ARBA" id="ARBA00029961"/>
    </source>
</evidence>
<dbReference type="OMA" id="DHIDTHI"/>
<keyword evidence="17" id="KW-1185">Reference proteome</keyword>
<dbReference type="GO" id="GO:0046323">
    <property type="term" value="P:D-glucose import"/>
    <property type="evidence" value="ECO:0007669"/>
    <property type="project" value="TreeGrafter"/>
</dbReference>
<dbReference type="GO" id="GO:0070837">
    <property type="term" value="P:dehydroascorbic acid transport"/>
    <property type="evidence" value="ECO:0007669"/>
    <property type="project" value="TreeGrafter"/>
</dbReference>
<feature type="domain" description="Major facilitator superfamily (MFS) profile" evidence="15">
    <location>
        <begin position="29"/>
        <end position="474"/>
    </location>
</feature>
<dbReference type="PROSITE" id="PS00217">
    <property type="entry name" value="SUGAR_TRANSPORT_2"/>
    <property type="match status" value="1"/>
</dbReference>
<dbReference type="Pfam" id="PF00083">
    <property type="entry name" value="Sugar_tr"/>
    <property type="match status" value="1"/>
</dbReference>
<evidence type="ECO:0000313" key="16">
    <source>
        <dbReference type="Ensembl" id="ENSVKKP00000013196.1"/>
    </source>
</evidence>
<accession>A0A8D2JDZ1</accession>
<dbReference type="InterPro" id="IPR045263">
    <property type="entry name" value="GLUT"/>
</dbReference>
<evidence type="ECO:0000256" key="7">
    <source>
        <dbReference type="ARBA" id="ARBA00022475"/>
    </source>
</evidence>
<keyword evidence="6" id="KW-0813">Transport</keyword>
<dbReference type="InterPro" id="IPR020846">
    <property type="entry name" value="MFS_dom"/>
</dbReference>
<proteinExistence type="inferred from homology"/>
<comment type="catalytic activity">
    <reaction evidence="1">
        <text>D-fructose(out) = D-fructose(in)</text>
        <dbReference type="Rhea" id="RHEA:60372"/>
        <dbReference type="ChEBI" id="CHEBI:37721"/>
    </reaction>
</comment>
<dbReference type="GO" id="GO:0005353">
    <property type="term" value="F:fructose transmembrane transporter activity"/>
    <property type="evidence" value="ECO:0007669"/>
    <property type="project" value="UniProtKB-ARBA"/>
</dbReference>
<dbReference type="PROSITE" id="PS50850">
    <property type="entry name" value="MFS"/>
    <property type="match status" value="1"/>
</dbReference>
<keyword evidence="9 14" id="KW-0812">Transmembrane</keyword>
<dbReference type="InterPro" id="IPR005829">
    <property type="entry name" value="Sugar_transporter_CS"/>
</dbReference>
<dbReference type="GO" id="GO:0055056">
    <property type="term" value="F:D-glucose transmembrane transporter activity"/>
    <property type="evidence" value="ECO:0007669"/>
    <property type="project" value="TreeGrafter"/>
</dbReference>
<keyword evidence="10 14" id="KW-1133">Transmembrane helix</keyword>
<name>A0A8D2JDZ1_VARKO</name>
<dbReference type="Gene3D" id="1.20.1250.20">
    <property type="entry name" value="MFS general substrate transporter like domains"/>
    <property type="match status" value="1"/>
</dbReference>
<comment type="similarity">
    <text evidence="4">Belongs to the major facilitator superfamily. Sugar transporter (TC 2.A.1.1) family. Glucose transporter subfamily.</text>
</comment>
<evidence type="ECO:0000256" key="5">
    <source>
        <dbReference type="ARBA" id="ARBA00015973"/>
    </source>
</evidence>
<dbReference type="AlphaFoldDB" id="A0A8D2JDZ1"/>
<keyword evidence="11 14" id="KW-0472">Membrane</keyword>
<evidence type="ECO:0000313" key="17">
    <source>
        <dbReference type="Proteomes" id="UP000694545"/>
    </source>
</evidence>
<dbReference type="InterPro" id="IPR003663">
    <property type="entry name" value="Sugar/inositol_transpt"/>
</dbReference>
<evidence type="ECO:0000256" key="1">
    <source>
        <dbReference type="ARBA" id="ARBA00000590"/>
    </source>
</evidence>
<protein>
    <recommendedName>
        <fullName evidence="5">Solute carrier family 2, facilitated glucose transporter member 5</fullName>
    </recommendedName>
    <alternativeName>
        <fullName evidence="13">Fructose transporter</fullName>
    </alternativeName>
    <alternativeName>
        <fullName evidence="12">Glucose transporter type 5, small intestine</fullName>
    </alternativeName>
</protein>
<dbReference type="PRINTS" id="PR00171">
    <property type="entry name" value="SUGRTRNSPORT"/>
</dbReference>